<feature type="transmembrane region" description="Helical" evidence="1">
    <location>
        <begin position="131"/>
        <end position="159"/>
    </location>
</feature>
<keyword evidence="1" id="KW-0812">Transmembrane</keyword>
<feature type="transmembrane region" description="Helical" evidence="1">
    <location>
        <begin position="371"/>
        <end position="394"/>
    </location>
</feature>
<keyword evidence="1" id="KW-0472">Membrane</keyword>
<dbReference type="HOGENOM" id="CLU_020248_1_0_9"/>
<dbReference type="EMBL" id="CP000259">
    <property type="protein sequence ID" value="ABF32557.1"/>
    <property type="molecule type" value="Genomic_DNA"/>
</dbReference>
<feature type="transmembrane region" description="Helical" evidence="1">
    <location>
        <begin position="526"/>
        <end position="545"/>
    </location>
</feature>
<proteinExistence type="predicted"/>
<feature type="transmembrane region" description="Helical" evidence="1">
    <location>
        <begin position="62"/>
        <end position="81"/>
    </location>
</feature>
<evidence type="ECO:0000313" key="3">
    <source>
        <dbReference type="Proteomes" id="UP000002433"/>
    </source>
</evidence>
<evidence type="ECO:0000256" key="1">
    <source>
        <dbReference type="SAM" id="Phobius"/>
    </source>
</evidence>
<reference evidence="2 3" key="1">
    <citation type="journal article" date="2006" name="Proc. Natl. Acad. Sci. U.S.A.">
        <title>Molecular genetic anatomy of inter- and intraserotype variation in the human bacterial pathogen group A Streptococcus.</title>
        <authorList>
            <person name="Beres S.B."/>
            <person name="Richter E.W."/>
            <person name="Nagiec M.J."/>
            <person name="Sumby P."/>
            <person name="Porcella S.F."/>
            <person name="DeLeo F.R."/>
            <person name="Musser J.M."/>
        </authorList>
    </citation>
    <scope>NUCLEOTIDE SEQUENCE [LARGE SCALE GENOMIC DNA]</scope>
    <source>
        <strain evidence="2 3">MGAS9429</strain>
    </source>
</reference>
<dbReference type="Proteomes" id="UP000002433">
    <property type="component" value="Chromosome"/>
</dbReference>
<dbReference type="AlphaFoldDB" id="Q1JKL2"/>
<accession>Q1JKL2</accession>
<gene>
    <name evidence="2" type="primary">proB</name>
    <name evidence="2" type="ordered locus">MGAS9429_Spy1370</name>
</gene>
<sequence>MNSQVVRRKKRGDGMNWSTIWELIKINILYSNPQSLANLKKRQENHPKENFKAYKSMMRQQALMIAMFLVIYLFMFIGVDFSHYPGLFSFDVAMFFIMSTLTAFSSLYTIFYESNDLKLYIHLPVTSEELYIAKIVSSLGMGAVFLMPLISLLLIAYWQLLGNPLSILVAIVLFLVLLVSSMVLAIYINAWVGKIIVRSRKRKLISTIMMFVSTFGAFVLIFAINISNNKRTMTDGVFTDYPTIPYFKGFYDVIQAPFSTAALLNFWLPLLLILAMVYGIVTKVMPTYYREAFYISNENKAKQTKKPVNRPHQNQSLTQLLRKHHLLTLQNATLLTQTYLMPLMYVMLFIGPSLSRGTGFFKHISPDYFGVALLFGVSLGVMCATPTSFIGVGISLEKDNFTFIKSLPITLKKFLLDKFCLLVGLQLIVPMVIYLVFGLFVLHLHPLLTIAFCLGYALSLIVQGELMYRRDYRLLDLKWQDMTQLFTRGNGQWLTMGLIFGNLIVTGVVGFGAVIIANIIQQPLLISILLSCLTLMVLGIAHLWIQKTFWKSLEKL</sequence>
<feature type="transmembrane region" description="Helical" evidence="1">
    <location>
        <begin position="447"/>
        <end position="468"/>
    </location>
</feature>
<feature type="transmembrane region" description="Helical" evidence="1">
    <location>
        <begin position="165"/>
        <end position="192"/>
    </location>
</feature>
<feature type="transmembrane region" description="Helical" evidence="1">
    <location>
        <begin position="415"/>
        <end position="441"/>
    </location>
</feature>
<feature type="transmembrane region" description="Helical" evidence="1">
    <location>
        <begin position="493"/>
        <end position="520"/>
    </location>
</feature>
<feature type="transmembrane region" description="Helical" evidence="1">
    <location>
        <begin position="258"/>
        <end position="281"/>
    </location>
</feature>
<feature type="transmembrane region" description="Helical" evidence="1">
    <location>
        <begin position="204"/>
        <end position="226"/>
    </location>
</feature>
<organism evidence="2 3">
    <name type="scientific">Streptococcus pyogenes serotype M12 (strain MGAS9429)</name>
    <dbReference type="NCBI Taxonomy" id="370551"/>
    <lineage>
        <taxon>Bacteria</taxon>
        <taxon>Bacillati</taxon>
        <taxon>Bacillota</taxon>
        <taxon>Bacilli</taxon>
        <taxon>Lactobacillales</taxon>
        <taxon>Streptococcaceae</taxon>
        <taxon>Streptococcus</taxon>
    </lineage>
</organism>
<name>Q1JKL2_STRPC</name>
<dbReference type="KEGG" id="spk:MGAS9429_Spy1370"/>
<evidence type="ECO:0000313" key="2">
    <source>
        <dbReference type="EMBL" id="ABF32557.1"/>
    </source>
</evidence>
<feature type="transmembrane region" description="Helical" evidence="1">
    <location>
        <begin position="332"/>
        <end position="351"/>
    </location>
</feature>
<keyword evidence="1" id="KW-1133">Transmembrane helix</keyword>
<protein>
    <submittedName>
        <fullName evidence="2">ABC transporter permease protein</fullName>
    </submittedName>
</protein>
<feature type="transmembrane region" description="Helical" evidence="1">
    <location>
        <begin position="87"/>
        <end position="111"/>
    </location>
</feature>